<dbReference type="EMBL" id="VXIV02000639">
    <property type="protein sequence ID" value="KAF6036996.1"/>
    <property type="molecule type" value="Genomic_DNA"/>
</dbReference>
<sequence>MATEYVQLCVVVFELETALQMDNEEFEKKYRAAKPSPGDFDIVMTCKSGKRSKLAMQLFHRYGYKYTRVYLGSFDEYSTKKSHISILPKSQDNTRKHSTLEIETVEEESENVEPKAQTDEAVGLAKSESNEKEDEWEEAVDSASKIENDESA</sequence>
<gene>
    <name evidence="3" type="ORF">EB796_004695</name>
</gene>
<evidence type="ECO:0000256" key="1">
    <source>
        <dbReference type="SAM" id="MobiDB-lite"/>
    </source>
</evidence>
<evidence type="ECO:0000259" key="2">
    <source>
        <dbReference type="PROSITE" id="PS50206"/>
    </source>
</evidence>
<feature type="region of interest" description="Disordered" evidence="1">
    <location>
        <begin position="103"/>
        <end position="152"/>
    </location>
</feature>
<dbReference type="PROSITE" id="PS50206">
    <property type="entry name" value="RHODANESE_3"/>
    <property type="match status" value="1"/>
</dbReference>
<protein>
    <submittedName>
        <fullName evidence="3">Hsp67Bb</fullName>
    </submittedName>
</protein>
<dbReference type="InterPro" id="IPR001763">
    <property type="entry name" value="Rhodanese-like_dom"/>
</dbReference>
<dbReference type="Pfam" id="PF00581">
    <property type="entry name" value="Rhodanese"/>
    <property type="match status" value="1"/>
</dbReference>
<dbReference type="Gene3D" id="3.40.250.10">
    <property type="entry name" value="Rhodanese-like domain"/>
    <property type="match status" value="1"/>
</dbReference>
<evidence type="ECO:0000313" key="3">
    <source>
        <dbReference type="EMBL" id="KAF6036996.1"/>
    </source>
</evidence>
<keyword evidence="4" id="KW-1185">Reference proteome</keyword>
<feature type="domain" description="Rhodanese" evidence="2">
    <location>
        <begin position="22"/>
        <end position="86"/>
    </location>
</feature>
<dbReference type="PANTHER" id="PTHR44086">
    <property type="entry name" value="THIOSULFATE SULFURTRANSFERASE RDL2, MITOCHONDRIAL-RELATED"/>
    <property type="match status" value="1"/>
</dbReference>
<dbReference type="PANTHER" id="PTHR44086:SF10">
    <property type="entry name" value="THIOSULFATE SULFURTRANSFERASE_RHODANESE-LIKE DOMAIN-CONTAINING PROTEIN 3"/>
    <property type="match status" value="1"/>
</dbReference>
<accession>A0A7J7KHP0</accession>
<dbReference type="AlphaFoldDB" id="A0A7J7KHP0"/>
<comment type="caution">
    <text evidence="3">The sequence shown here is derived from an EMBL/GenBank/DDBJ whole genome shotgun (WGS) entry which is preliminary data.</text>
</comment>
<reference evidence="3" key="1">
    <citation type="submission" date="2020-06" db="EMBL/GenBank/DDBJ databases">
        <title>Draft genome of Bugula neritina, a colonial animal packing powerful symbionts and potential medicines.</title>
        <authorList>
            <person name="Rayko M."/>
        </authorList>
    </citation>
    <scope>NUCLEOTIDE SEQUENCE [LARGE SCALE GENOMIC DNA]</scope>
    <source>
        <strain evidence="3">Kwan_BN1</strain>
    </source>
</reference>
<name>A0A7J7KHP0_BUGNE</name>
<dbReference type="OrthoDB" id="566238at2759"/>
<dbReference type="InterPro" id="IPR036873">
    <property type="entry name" value="Rhodanese-like_dom_sf"/>
</dbReference>
<feature type="compositionally biased region" description="Acidic residues" evidence="1">
    <location>
        <begin position="131"/>
        <end position="140"/>
    </location>
</feature>
<evidence type="ECO:0000313" key="4">
    <source>
        <dbReference type="Proteomes" id="UP000593567"/>
    </source>
</evidence>
<dbReference type="Proteomes" id="UP000593567">
    <property type="component" value="Unassembled WGS sequence"/>
</dbReference>
<dbReference type="SUPFAM" id="SSF52821">
    <property type="entry name" value="Rhodanese/Cell cycle control phosphatase"/>
    <property type="match status" value="1"/>
</dbReference>
<organism evidence="3 4">
    <name type="scientific">Bugula neritina</name>
    <name type="common">Brown bryozoan</name>
    <name type="synonym">Sertularia neritina</name>
    <dbReference type="NCBI Taxonomy" id="10212"/>
    <lineage>
        <taxon>Eukaryota</taxon>
        <taxon>Metazoa</taxon>
        <taxon>Spiralia</taxon>
        <taxon>Lophotrochozoa</taxon>
        <taxon>Bryozoa</taxon>
        <taxon>Gymnolaemata</taxon>
        <taxon>Cheilostomatida</taxon>
        <taxon>Flustrina</taxon>
        <taxon>Buguloidea</taxon>
        <taxon>Bugulidae</taxon>
        <taxon>Bugula</taxon>
    </lineage>
</organism>
<proteinExistence type="predicted"/>